<evidence type="ECO:0000313" key="6">
    <source>
        <dbReference type="EMBL" id="PTN10578.1"/>
    </source>
</evidence>
<dbReference type="GO" id="GO:0015562">
    <property type="term" value="F:efflux transmembrane transporter activity"/>
    <property type="evidence" value="ECO:0007669"/>
    <property type="project" value="TreeGrafter"/>
</dbReference>
<dbReference type="InterPro" id="IPR058792">
    <property type="entry name" value="Beta-barrel_RND_2"/>
</dbReference>
<protein>
    <submittedName>
        <fullName evidence="6">RND family efflux transporter MFP subunit</fullName>
    </submittedName>
</protein>
<dbReference type="Gene3D" id="1.10.287.470">
    <property type="entry name" value="Helix hairpin bin"/>
    <property type="match status" value="1"/>
</dbReference>
<dbReference type="SUPFAM" id="SSF111369">
    <property type="entry name" value="HlyD-like secretion proteins"/>
    <property type="match status" value="1"/>
</dbReference>
<comment type="similarity">
    <text evidence="1">Belongs to the membrane fusion protein (MFP) (TC 8.A.1) family.</text>
</comment>
<feature type="domain" description="CzcB-like alpha-helical hairpin" evidence="4">
    <location>
        <begin position="145"/>
        <end position="191"/>
    </location>
</feature>
<dbReference type="PROSITE" id="PS51257">
    <property type="entry name" value="PROKAR_LIPOPROTEIN"/>
    <property type="match status" value="1"/>
</dbReference>
<reference evidence="6 7" key="1">
    <citation type="submission" date="2018-04" db="EMBL/GenBank/DDBJ databases">
        <title>Genomic Encyclopedia of Archaeal and Bacterial Type Strains, Phase II (KMG-II): from individual species to whole genera.</title>
        <authorList>
            <person name="Goeker M."/>
        </authorList>
    </citation>
    <scope>NUCLEOTIDE SEQUENCE [LARGE SCALE GENOMIC DNA]</scope>
    <source>
        <strain evidence="6 7">DSM 28823</strain>
    </source>
</reference>
<dbReference type="Gene3D" id="2.40.420.20">
    <property type="match status" value="1"/>
</dbReference>
<dbReference type="Gene3D" id="2.40.50.100">
    <property type="match status" value="1"/>
</dbReference>
<evidence type="ECO:0000256" key="3">
    <source>
        <dbReference type="SAM" id="SignalP"/>
    </source>
</evidence>
<dbReference type="EMBL" id="QAAD01000001">
    <property type="protein sequence ID" value="PTN10578.1"/>
    <property type="molecule type" value="Genomic_DNA"/>
</dbReference>
<keyword evidence="2" id="KW-0175">Coiled coil</keyword>
<dbReference type="InterPro" id="IPR006143">
    <property type="entry name" value="RND_pump_MFP"/>
</dbReference>
<organism evidence="6 7">
    <name type="scientific">Mangrovibacterium marinum</name>
    <dbReference type="NCBI Taxonomy" id="1639118"/>
    <lineage>
        <taxon>Bacteria</taxon>
        <taxon>Pseudomonadati</taxon>
        <taxon>Bacteroidota</taxon>
        <taxon>Bacteroidia</taxon>
        <taxon>Marinilabiliales</taxon>
        <taxon>Prolixibacteraceae</taxon>
        <taxon>Mangrovibacterium</taxon>
    </lineage>
</organism>
<feature type="signal peptide" evidence="3">
    <location>
        <begin position="1"/>
        <end position="31"/>
    </location>
</feature>
<dbReference type="Pfam" id="PF25954">
    <property type="entry name" value="Beta-barrel_RND_2"/>
    <property type="match status" value="1"/>
</dbReference>
<dbReference type="GO" id="GO:1990281">
    <property type="term" value="C:efflux pump complex"/>
    <property type="evidence" value="ECO:0007669"/>
    <property type="project" value="TreeGrafter"/>
</dbReference>
<evidence type="ECO:0000313" key="7">
    <source>
        <dbReference type="Proteomes" id="UP000243525"/>
    </source>
</evidence>
<evidence type="ECO:0000256" key="2">
    <source>
        <dbReference type="SAM" id="Coils"/>
    </source>
</evidence>
<keyword evidence="7" id="KW-1185">Reference proteome</keyword>
<dbReference type="InterPro" id="IPR058648">
    <property type="entry name" value="HH_CzcB-like"/>
</dbReference>
<sequence>MYHTTKLKQSWRQLLISLLTVLLVSCSTGNASNDDIQAKQTQLAEYKQQLHDLQQKIHELEDELSEHIQVERIDVVLSELKEQKFEHFFEVTGSVDADKEINVSPEGAGQILAIKVKEGQRVAKGTTLAVLNAEPINRSIEQTKINLELAKTTFERQKNLWDQNIGSELQYLQAKSNKESLEKQLENLQAQKDMSIIKAPVDGMIDVIYQKQGQIAGPQIPFAKLINIDNIKIYADVAESYLTKMNEGDEVSVYFPAINAERTTKIRLIGNYIDPNNRTIRVRLDLANPDKMIKPNMEAIVKIRDYEVDSAIVIPSLLIKEDFKGHYTYIAEGSGESMIAKKVYVTPGISDNNMTEVTAGLTAGTQVISEGFSLVFDGSPIRQN</sequence>
<feature type="domain" description="CusB-like beta-barrel" evidence="5">
    <location>
        <begin position="234"/>
        <end position="304"/>
    </location>
</feature>
<dbReference type="OrthoDB" id="9806939at2"/>
<feature type="chain" id="PRO_5015716738" evidence="3">
    <location>
        <begin position="32"/>
        <end position="384"/>
    </location>
</feature>
<dbReference type="NCBIfam" id="TIGR01730">
    <property type="entry name" value="RND_mfp"/>
    <property type="match status" value="1"/>
</dbReference>
<gene>
    <name evidence="6" type="ORF">C8N47_101228</name>
</gene>
<dbReference type="Pfam" id="PF25893">
    <property type="entry name" value="HH_CzcB"/>
    <property type="match status" value="1"/>
</dbReference>
<dbReference type="Proteomes" id="UP000243525">
    <property type="component" value="Unassembled WGS sequence"/>
</dbReference>
<evidence type="ECO:0000259" key="4">
    <source>
        <dbReference type="Pfam" id="PF25893"/>
    </source>
</evidence>
<dbReference type="AlphaFoldDB" id="A0A2T5C6K5"/>
<feature type="coiled-coil region" evidence="2">
    <location>
        <begin position="36"/>
        <end position="70"/>
    </location>
</feature>
<keyword evidence="3" id="KW-0732">Signal</keyword>
<proteinExistence type="inferred from homology"/>
<dbReference type="Gene3D" id="2.40.30.170">
    <property type="match status" value="1"/>
</dbReference>
<dbReference type="PANTHER" id="PTHR30469:SF15">
    <property type="entry name" value="HLYD FAMILY OF SECRETION PROTEINS"/>
    <property type="match status" value="1"/>
</dbReference>
<accession>A0A2T5C6K5</accession>
<feature type="coiled-coil region" evidence="2">
    <location>
        <begin position="171"/>
        <end position="198"/>
    </location>
</feature>
<dbReference type="RefSeq" id="WP_107820680.1">
    <property type="nucleotide sequence ID" value="NZ_OY782574.1"/>
</dbReference>
<name>A0A2T5C6K5_9BACT</name>
<evidence type="ECO:0000259" key="5">
    <source>
        <dbReference type="Pfam" id="PF25954"/>
    </source>
</evidence>
<comment type="caution">
    <text evidence="6">The sequence shown here is derived from an EMBL/GenBank/DDBJ whole genome shotgun (WGS) entry which is preliminary data.</text>
</comment>
<dbReference type="PANTHER" id="PTHR30469">
    <property type="entry name" value="MULTIDRUG RESISTANCE PROTEIN MDTA"/>
    <property type="match status" value="1"/>
</dbReference>
<evidence type="ECO:0000256" key="1">
    <source>
        <dbReference type="ARBA" id="ARBA00009477"/>
    </source>
</evidence>